<name>A0A3R8R370_9SPHN</name>
<dbReference type="Proteomes" id="UP000268553">
    <property type="component" value="Unassembled WGS sequence"/>
</dbReference>
<accession>A0A3R8R370</accession>
<gene>
    <name evidence="2" type="ORF">D7D48_10100</name>
</gene>
<dbReference type="AlphaFoldDB" id="A0A3R8R370"/>
<dbReference type="EMBL" id="RWJI01000003">
    <property type="protein sequence ID" value="RRQ50911.1"/>
    <property type="molecule type" value="Genomic_DNA"/>
</dbReference>
<keyword evidence="1" id="KW-0812">Transmembrane</keyword>
<comment type="caution">
    <text evidence="2">The sequence shown here is derived from an EMBL/GenBank/DDBJ whole genome shotgun (WGS) entry which is preliminary data.</text>
</comment>
<proteinExistence type="predicted"/>
<evidence type="ECO:0000313" key="3">
    <source>
        <dbReference type="Proteomes" id="UP000268553"/>
    </source>
</evidence>
<reference evidence="2 3" key="1">
    <citation type="submission" date="2018-12" db="EMBL/GenBank/DDBJ databases">
        <authorList>
            <person name="Kim S.-J."/>
            <person name="Jung G.-Y."/>
        </authorList>
    </citation>
    <scope>NUCLEOTIDE SEQUENCE [LARGE SCALE GENOMIC DNA]</scope>
    <source>
        <strain evidence="2 3">03SU3-P</strain>
    </source>
</reference>
<evidence type="ECO:0000313" key="2">
    <source>
        <dbReference type="EMBL" id="RRQ50911.1"/>
    </source>
</evidence>
<feature type="transmembrane region" description="Helical" evidence="1">
    <location>
        <begin position="32"/>
        <end position="50"/>
    </location>
</feature>
<organism evidence="2 3">
    <name type="scientific">Sphingorhabdus wooponensis</name>
    <dbReference type="NCBI Taxonomy" id="940136"/>
    <lineage>
        <taxon>Bacteria</taxon>
        <taxon>Pseudomonadati</taxon>
        <taxon>Pseudomonadota</taxon>
        <taxon>Alphaproteobacteria</taxon>
        <taxon>Sphingomonadales</taxon>
        <taxon>Sphingomonadaceae</taxon>
        <taxon>Sphingorhabdus</taxon>
    </lineage>
</organism>
<evidence type="ECO:0000256" key="1">
    <source>
        <dbReference type="SAM" id="Phobius"/>
    </source>
</evidence>
<protein>
    <submittedName>
        <fullName evidence="2">Uncharacterized protein</fullName>
    </submittedName>
</protein>
<keyword evidence="1" id="KW-1133">Transmembrane helix</keyword>
<sequence>MLYSKKTFSTSSGGVWSAGLFGMGFLSDQPSFVVLFAIGLPAVEVGTIYIEVSTGSGRITNLLCMSQYPEFALNIPAFLDYELDLCRLNLSIDCFASVNTSE</sequence>
<keyword evidence="3" id="KW-1185">Reference proteome</keyword>
<keyword evidence="1" id="KW-0472">Membrane</keyword>